<reference evidence="3" key="1">
    <citation type="submission" date="2020-06" db="EMBL/GenBank/DDBJ databases">
        <title>Legume-microbial interactions unlock mineral nutrients during tropical forest succession.</title>
        <authorList>
            <person name="Epihov D.Z."/>
        </authorList>
    </citation>
    <scope>NUCLEOTIDE SEQUENCE [LARGE SCALE GENOMIC DNA]</scope>
    <source>
        <strain evidence="3">Pan2503</strain>
    </source>
</reference>
<keyword evidence="2" id="KW-0175">Coiled coil</keyword>
<accession>A0A7V8NVH8</accession>
<proteinExistence type="predicted"/>
<dbReference type="Gene3D" id="2.40.30.170">
    <property type="match status" value="1"/>
</dbReference>
<dbReference type="AlphaFoldDB" id="A0A7V8NVH8"/>
<gene>
    <name evidence="3" type="ORF">HRJ53_24745</name>
</gene>
<dbReference type="Gene3D" id="1.10.287.470">
    <property type="entry name" value="Helix hairpin bin"/>
    <property type="match status" value="1"/>
</dbReference>
<comment type="caution">
    <text evidence="3">The sequence shown here is derived from an EMBL/GenBank/DDBJ whole genome shotgun (WGS) entry which is preliminary data.</text>
</comment>
<evidence type="ECO:0000313" key="4">
    <source>
        <dbReference type="Proteomes" id="UP000567293"/>
    </source>
</evidence>
<name>A0A7V8NVH8_9BACT</name>
<dbReference type="SUPFAM" id="SSF111369">
    <property type="entry name" value="HlyD-like secretion proteins"/>
    <property type="match status" value="1"/>
</dbReference>
<organism evidence="3 4">
    <name type="scientific">Candidatus Acidiferrum panamense</name>
    <dbReference type="NCBI Taxonomy" id="2741543"/>
    <lineage>
        <taxon>Bacteria</taxon>
        <taxon>Pseudomonadati</taxon>
        <taxon>Acidobacteriota</taxon>
        <taxon>Terriglobia</taxon>
        <taxon>Candidatus Acidiferrales</taxon>
        <taxon>Candidatus Acidiferrum</taxon>
    </lineage>
</organism>
<dbReference type="PANTHER" id="PTHR32347:SF23">
    <property type="entry name" value="BLL5650 PROTEIN"/>
    <property type="match status" value="1"/>
</dbReference>
<evidence type="ECO:0000256" key="2">
    <source>
        <dbReference type="ARBA" id="ARBA00023054"/>
    </source>
</evidence>
<protein>
    <submittedName>
        <fullName evidence="3">HlyD family efflux transporter periplasmic adaptor subunit</fullName>
    </submittedName>
</protein>
<comment type="subcellular location">
    <subcellularLocation>
        <location evidence="1">Cell envelope</location>
    </subcellularLocation>
</comment>
<evidence type="ECO:0000256" key="1">
    <source>
        <dbReference type="ARBA" id="ARBA00004196"/>
    </source>
</evidence>
<dbReference type="Gene3D" id="2.40.50.100">
    <property type="match status" value="1"/>
</dbReference>
<dbReference type="Proteomes" id="UP000567293">
    <property type="component" value="Unassembled WGS sequence"/>
</dbReference>
<keyword evidence="4" id="KW-1185">Reference proteome</keyword>
<dbReference type="PANTHER" id="PTHR32347">
    <property type="entry name" value="EFFLUX SYSTEM COMPONENT YKNX-RELATED"/>
    <property type="match status" value="1"/>
</dbReference>
<dbReference type="InterPro" id="IPR050465">
    <property type="entry name" value="UPF0194_transport"/>
</dbReference>
<evidence type="ECO:0000313" key="3">
    <source>
        <dbReference type="EMBL" id="MBA0088207.1"/>
    </source>
</evidence>
<dbReference type="Gene3D" id="2.40.420.20">
    <property type="match status" value="1"/>
</dbReference>
<dbReference type="GO" id="GO:0030313">
    <property type="term" value="C:cell envelope"/>
    <property type="evidence" value="ECO:0007669"/>
    <property type="project" value="UniProtKB-SubCell"/>
</dbReference>
<dbReference type="EMBL" id="JACDQQ010002392">
    <property type="protein sequence ID" value="MBA0088207.1"/>
    <property type="molecule type" value="Genomic_DNA"/>
</dbReference>
<sequence length="419" mass="45995">MDIQRPSNARAKKIRRIIYAAAAFLLIGGVSYGLSRLRPAAPTVDRATIWPDEVKRGPMLREVRGLGTLVPEDIRWIPAQTNATVERIVLRPGATVHPNSVILELSDPQLQRDLLDAEYLLKGAEADYANLKVQVNSQLMNQKSTEASVRSDYEQARLQHDVDVKLMKEGIQSSHVEELSRVKEDQLAIRLQLEAERTRVATDSGAAQLAAQEAKVEEQRALYNLKKSQYDALHLRAGIEGVLQLVPVEEGQQVTPGTNLARVADPHKLKAEIKIPETQAKDVQIGQKATIDTRNGIVDGHVSRIDPSVQNGTVTVDVSVDKPFPPGSGARADLSVDGTVELENLKDVLYVGRPVNGQSDSTIGLFKIVGDGSEAVRVNVKLGRSSVNTIEIRDGLKVGDKVILSDMSQWDAFDRIRLK</sequence>